<dbReference type="Proteomes" id="UP000695000">
    <property type="component" value="Unplaced"/>
</dbReference>
<accession>A0ABM1M0Y6</accession>
<dbReference type="RefSeq" id="XP_017768236.1">
    <property type="nucleotide sequence ID" value="XM_017912747.1"/>
</dbReference>
<keyword evidence="2" id="KW-1185">Reference proteome</keyword>
<reference evidence="3" key="1">
    <citation type="submission" date="2025-08" db="UniProtKB">
        <authorList>
            <consortium name="RefSeq"/>
        </authorList>
    </citation>
    <scope>IDENTIFICATION</scope>
    <source>
        <tissue evidence="3">Whole Larva</tissue>
    </source>
</reference>
<evidence type="ECO:0000313" key="2">
    <source>
        <dbReference type="Proteomes" id="UP000695000"/>
    </source>
</evidence>
<dbReference type="GeneID" id="108556575"/>
<evidence type="ECO:0000313" key="3">
    <source>
        <dbReference type="RefSeq" id="XP_017768236.1"/>
    </source>
</evidence>
<feature type="region of interest" description="Disordered" evidence="1">
    <location>
        <begin position="1"/>
        <end position="30"/>
    </location>
</feature>
<evidence type="ECO:0000256" key="1">
    <source>
        <dbReference type="SAM" id="MobiDB-lite"/>
    </source>
</evidence>
<name>A0ABM1M0Y6_NICVS</name>
<gene>
    <name evidence="3" type="primary">LOC108556575</name>
</gene>
<protein>
    <submittedName>
        <fullName evidence="3">Uncharacterized protein LOC108556575</fullName>
    </submittedName>
</protein>
<proteinExistence type="predicted"/>
<organism evidence="2 3">
    <name type="scientific">Nicrophorus vespilloides</name>
    <name type="common">Boreal carrion beetle</name>
    <dbReference type="NCBI Taxonomy" id="110193"/>
    <lineage>
        <taxon>Eukaryota</taxon>
        <taxon>Metazoa</taxon>
        <taxon>Ecdysozoa</taxon>
        <taxon>Arthropoda</taxon>
        <taxon>Hexapoda</taxon>
        <taxon>Insecta</taxon>
        <taxon>Pterygota</taxon>
        <taxon>Neoptera</taxon>
        <taxon>Endopterygota</taxon>
        <taxon>Coleoptera</taxon>
        <taxon>Polyphaga</taxon>
        <taxon>Staphyliniformia</taxon>
        <taxon>Silphidae</taxon>
        <taxon>Nicrophorinae</taxon>
        <taxon>Nicrophorus</taxon>
    </lineage>
</organism>
<sequence>MRPDNKSDSFTFHRNSALTSSSNSTDGRIQNCRKKLQDRFEKEETSSCSDERGDRSVLSVLSLNDTRRALRTGADKLSRTFSSVRTSFGTFSQKFKISTKRRQILEEGPMTPNCDTPFSKSVLGRTPTKLYSPFGIESPAANTKDKENITPTVTPKAQIKTITSWQRKRNLLDDIFN</sequence>
<feature type="compositionally biased region" description="Polar residues" evidence="1">
    <location>
        <begin position="8"/>
        <end position="28"/>
    </location>
</feature>